<sequence>MTERTYHHGNLRAALLERAWEVVDADGADALSLRQLARDVGVSHGASARHFRDKQALLDALAVEGFSRLNGALLDAVAAPGSFGDRFRAAGDAYVGFAVQHPAILRTMYSVKHHDAASPELGEVSHVALTALVDFVSAAQQAGELREGPSDELALVAFAAVHGVATLATDDLLDDVPWQQASAVTVASVWRGIAAPPASPLPPARSGDLAGTG</sequence>
<dbReference type="SUPFAM" id="SSF48498">
    <property type="entry name" value="Tetracyclin repressor-like, C-terminal domain"/>
    <property type="match status" value="1"/>
</dbReference>
<dbReference type="Gene3D" id="1.10.357.10">
    <property type="entry name" value="Tetracycline Repressor, domain 2"/>
    <property type="match status" value="1"/>
</dbReference>
<dbReference type="RefSeq" id="WP_141895956.1">
    <property type="nucleotide sequence ID" value="NZ_BAABLH010000006.1"/>
</dbReference>
<evidence type="ECO:0000259" key="5">
    <source>
        <dbReference type="PROSITE" id="PS50977"/>
    </source>
</evidence>
<gene>
    <name evidence="6" type="ORF">FB391_3183</name>
</gene>
<dbReference type="GO" id="GO:0000976">
    <property type="term" value="F:transcription cis-regulatory region binding"/>
    <property type="evidence" value="ECO:0007669"/>
    <property type="project" value="TreeGrafter"/>
</dbReference>
<evidence type="ECO:0000313" key="7">
    <source>
        <dbReference type="Proteomes" id="UP000320235"/>
    </source>
</evidence>
<dbReference type="PANTHER" id="PTHR30055:SF220">
    <property type="entry name" value="TETR-FAMILY REGULATORY PROTEIN"/>
    <property type="match status" value="1"/>
</dbReference>
<keyword evidence="1" id="KW-0805">Transcription regulation</keyword>
<evidence type="ECO:0000313" key="6">
    <source>
        <dbReference type="EMBL" id="TQM23793.1"/>
    </source>
</evidence>
<protein>
    <submittedName>
        <fullName evidence="6">TetR family transcriptional regulator</fullName>
    </submittedName>
</protein>
<dbReference type="EMBL" id="VFPE01000005">
    <property type="protein sequence ID" value="TQM23793.1"/>
    <property type="molecule type" value="Genomic_DNA"/>
</dbReference>
<dbReference type="OrthoDB" id="3173376at2"/>
<evidence type="ECO:0000256" key="2">
    <source>
        <dbReference type="ARBA" id="ARBA00023125"/>
    </source>
</evidence>
<dbReference type="InterPro" id="IPR025996">
    <property type="entry name" value="MT1864/Rv1816-like_C"/>
</dbReference>
<feature type="domain" description="HTH tetR-type" evidence="5">
    <location>
        <begin position="9"/>
        <end position="69"/>
    </location>
</feature>
<organism evidence="6 7">
    <name type="scientific">Microbacterium kyungheense</name>
    <dbReference type="NCBI Taxonomy" id="1263636"/>
    <lineage>
        <taxon>Bacteria</taxon>
        <taxon>Bacillati</taxon>
        <taxon>Actinomycetota</taxon>
        <taxon>Actinomycetes</taxon>
        <taxon>Micrococcales</taxon>
        <taxon>Microbacteriaceae</taxon>
        <taxon>Microbacterium</taxon>
    </lineage>
</organism>
<dbReference type="SUPFAM" id="SSF46689">
    <property type="entry name" value="Homeodomain-like"/>
    <property type="match status" value="1"/>
</dbReference>
<dbReference type="InterPro" id="IPR050109">
    <property type="entry name" value="HTH-type_TetR-like_transc_reg"/>
</dbReference>
<dbReference type="InterPro" id="IPR036271">
    <property type="entry name" value="Tet_transcr_reg_TetR-rel_C_sf"/>
</dbReference>
<dbReference type="AlphaFoldDB" id="A0A543EQE5"/>
<evidence type="ECO:0000256" key="1">
    <source>
        <dbReference type="ARBA" id="ARBA00023015"/>
    </source>
</evidence>
<dbReference type="InterPro" id="IPR009057">
    <property type="entry name" value="Homeodomain-like_sf"/>
</dbReference>
<dbReference type="GO" id="GO:0003700">
    <property type="term" value="F:DNA-binding transcription factor activity"/>
    <property type="evidence" value="ECO:0007669"/>
    <property type="project" value="TreeGrafter"/>
</dbReference>
<keyword evidence="3" id="KW-0804">Transcription</keyword>
<accession>A0A543EQE5</accession>
<dbReference type="Pfam" id="PF00440">
    <property type="entry name" value="TetR_N"/>
    <property type="match status" value="1"/>
</dbReference>
<dbReference type="PROSITE" id="PS50977">
    <property type="entry name" value="HTH_TETR_2"/>
    <property type="match status" value="1"/>
</dbReference>
<evidence type="ECO:0000256" key="4">
    <source>
        <dbReference type="PROSITE-ProRule" id="PRU00335"/>
    </source>
</evidence>
<keyword evidence="2 4" id="KW-0238">DNA-binding</keyword>
<feature type="DNA-binding region" description="H-T-H motif" evidence="4">
    <location>
        <begin position="32"/>
        <end position="51"/>
    </location>
</feature>
<dbReference type="PANTHER" id="PTHR30055">
    <property type="entry name" value="HTH-TYPE TRANSCRIPTIONAL REGULATOR RUTR"/>
    <property type="match status" value="1"/>
</dbReference>
<comment type="caution">
    <text evidence="6">The sequence shown here is derived from an EMBL/GenBank/DDBJ whole genome shotgun (WGS) entry which is preliminary data.</text>
</comment>
<reference evidence="6 7" key="1">
    <citation type="submission" date="2019-06" db="EMBL/GenBank/DDBJ databases">
        <title>Sequencing the genomes of 1000 actinobacteria strains.</title>
        <authorList>
            <person name="Klenk H.-P."/>
        </authorList>
    </citation>
    <scope>NUCLEOTIDE SEQUENCE [LARGE SCALE GENOMIC DNA]</scope>
    <source>
        <strain evidence="6 7">DSM 105492</strain>
    </source>
</reference>
<proteinExistence type="predicted"/>
<keyword evidence="7" id="KW-1185">Reference proteome</keyword>
<dbReference type="Proteomes" id="UP000320235">
    <property type="component" value="Unassembled WGS sequence"/>
</dbReference>
<dbReference type="InterPro" id="IPR001647">
    <property type="entry name" value="HTH_TetR"/>
</dbReference>
<evidence type="ECO:0000256" key="3">
    <source>
        <dbReference type="ARBA" id="ARBA00023163"/>
    </source>
</evidence>
<dbReference type="Pfam" id="PF13305">
    <property type="entry name" value="TetR_C_33"/>
    <property type="match status" value="1"/>
</dbReference>
<name>A0A543EQE5_9MICO</name>